<feature type="domain" description="Glycosyltransferase subfamily 4-like N-terminal" evidence="2">
    <location>
        <begin position="15"/>
        <end position="201"/>
    </location>
</feature>
<dbReference type="PANTHER" id="PTHR12526">
    <property type="entry name" value="GLYCOSYLTRANSFERASE"/>
    <property type="match status" value="1"/>
</dbReference>
<dbReference type="RefSeq" id="WP_236890297.1">
    <property type="nucleotide sequence ID" value="NZ_AP024488.1"/>
</dbReference>
<name>A0ABN6FAK3_9BACT</name>
<dbReference type="Pfam" id="PF00534">
    <property type="entry name" value="Glycos_transf_1"/>
    <property type="match status" value="1"/>
</dbReference>
<keyword evidence="3" id="KW-0378">Hydrolase</keyword>
<evidence type="ECO:0000313" key="3">
    <source>
        <dbReference type="EMBL" id="BCS98940.1"/>
    </source>
</evidence>
<reference evidence="3 4" key="1">
    <citation type="submission" date="2021-02" db="EMBL/GenBank/DDBJ databases">
        <title>Complete genome of Desulfoluna sp. strain ASN36.</title>
        <authorList>
            <person name="Takahashi A."/>
            <person name="Kojima H."/>
            <person name="Fukui M."/>
        </authorList>
    </citation>
    <scope>NUCLEOTIDE SEQUENCE [LARGE SCALE GENOMIC DNA]</scope>
    <source>
        <strain evidence="3 4">ASN36</strain>
    </source>
</reference>
<evidence type="ECO:0000259" key="1">
    <source>
        <dbReference type="Pfam" id="PF00534"/>
    </source>
</evidence>
<dbReference type="SUPFAM" id="SSF53756">
    <property type="entry name" value="UDP-Glycosyltransferase/glycogen phosphorylase"/>
    <property type="match status" value="1"/>
</dbReference>
<dbReference type="Proteomes" id="UP001320148">
    <property type="component" value="Chromosome"/>
</dbReference>
<dbReference type="InterPro" id="IPR028098">
    <property type="entry name" value="Glyco_trans_4-like_N"/>
</dbReference>
<evidence type="ECO:0000259" key="2">
    <source>
        <dbReference type="Pfam" id="PF13439"/>
    </source>
</evidence>
<dbReference type="Gene3D" id="3.40.50.2000">
    <property type="entry name" value="Glycogen Phosphorylase B"/>
    <property type="match status" value="2"/>
</dbReference>
<evidence type="ECO:0000313" key="4">
    <source>
        <dbReference type="Proteomes" id="UP001320148"/>
    </source>
</evidence>
<dbReference type="InterPro" id="IPR001296">
    <property type="entry name" value="Glyco_trans_1"/>
</dbReference>
<sequence length="422" mass="45809">MKILHLLSQRPELTGSGMYVQAVVRQAALRGHENVLVAGIPDGPAPALEVIDGSKCAFVRFGGGGLPFPVVGMSDVMPYRSTRFSDLTPEDVEAYEDAFASVLTRVVTDFSPDIIHSHHLWQVSALARKLFPGIPMVTSCHGTDLRQFETCPRLAERVLGPCGGIDEVMALTRTQAEKIASLYHMPKECIHVVGGGYDESRFAPAEKPSPPPVEILYAGKLSLAKGVPWLLKSLTRLTDLPWRLHLAGSSNGAEKDLCHALAETLGDRVVFHGMLSQNELADLMKQSHLFVLPSFFEGLPLVLLEALACGCRLVATSLPGVREVLGDTGGEFIRLVDLPPLETVDAPSAADEPQLEALLSETLREQILTAMKTPEIDMASAKQILAPYTWSGVFARIERVYEKQVIGHRGIGKKNMPPAARG</sequence>
<dbReference type="Pfam" id="PF13439">
    <property type="entry name" value="Glyco_transf_4"/>
    <property type="match status" value="1"/>
</dbReference>
<protein>
    <submittedName>
        <fullName evidence="3">Glycoside hydrolase</fullName>
    </submittedName>
</protein>
<dbReference type="GO" id="GO:0016787">
    <property type="term" value="F:hydrolase activity"/>
    <property type="evidence" value="ECO:0007669"/>
    <property type="project" value="UniProtKB-KW"/>
</dbReference>
<organism evidence="3 4">
    <name type="scientific">Desulfoluna limicola</name>
    <dbReference type="NCBI Taxonomy" id="2810562"/>
    <lineage>
        <taxon>Bacteria</taxon>
        <taxon>Pseudomonadati</taxon>
        <taxon>Thermodesulfobacteriota</taxon>
        <taxon>Desulfobacteria</taxon>
        <taxon>Desulfobacterales</taxon>
        <taxon>Desulfolunaceae</taxon>
        <taxon>Desulfoluna</taxon>
    </lineage>
</organism>
<accession>A0ABN6FAK3</accession>
<feature type="domain" description="Glycosyl transferase family 1" evidence="1">
    <location>
        <begin position="211"/>
        <end position="329"/>
    </location>
</feature>
<gene>
    <name evidence="3" type="ORF">DSLASN_45720</name>
</gene>
<keyword evidence="4" id="KW-1185">Reference proteome</keyword>
<dbReference type="EMBL" id="AP024488">
    <property type="protein sequence ID" value="BCS98940.1"/>
    <property type="molecule type" value="Genomic_DNA"/>
</dbReference>
<proteinExistence type="predicted"/>
<dbReference type="CDD" id="cd03801">
    <property type="entry name" value="GT4_PimA-like"/>
    <property type="match status" value="1"/>
</dbReference>